<dbReference type="InterPro" id="IPR018060">
    <property type="entry name" value="HTH_AraC"/>
</dbReference>
<name>A0A9X2W0F0_9SPHN</name>
<feature type="domain" description="HTH araC/xylS-type" evidence="1">
    <location>
        <begin position="167"/>
        <end position="270"/>
    </location>
</feature>
<evidence type="ECO:0000313" key="3">
    <source>
        <dbReference type="Proteomes" id="UP001142648"/>
    </source>
</evidence>
<dbReference type="Proteomes" id="UP001142648">
    <property type="component" value="Unassembled WGS sequence"/>
</dbReference>
<dbReference type="Gene3D" id="1.10.10.60">
    <property type="entry name" value="Homeodomain-like"/>
    <property type="match status" value="1"/>
</dbReference>
<dbReference type="AlphaFoldDB" id="A0A9X2W0F0"/>
<dbReference type="PROSITE" id="PS01124">
    <property type="entry name" value="HTH_ARAC_FAMILY_2"/>
    <property type="match status" value="1"/>
</dbReference>
<evidence type="ECO:0000259" key="1">
    <source>
        <dbReference type="PROSITE" id="PS01124"/>
    </source>
</evidence>
<evidence type="ECO:0000313" key="2">
    <source>
        <dbReference type="EMBL" id="MCT2558313.1"/>
    </source>
</evidence>
<dbReference type="GO" id="GO:0043565">
    <property type="term" value="F:sequence-specific DNA binding"/>
    <property type="evidence" value="ECO:0007669"/>
    <property type="project" value="InterPro"/>
</dbReference>
<dbReference type="GO" id="GO:0003700">
    <property type="term" value="F:DNA-binding transcription factor activity"/>
    <property type="evidence" value="ECO:0007669"/>
    <property type="project" value="InterPro"/>
</dbReference>
<reference evidence="2" key="1">
    <citation type="submission" date="2022-09" db="EMBL/GenBank/DDBJ databases">
        <title>The genome sequence of Tsuneonella sp. YG55.</title>
        <authorList>
            <person name="Liu Y."/>
        </authorList>
    </citation>
    <scope>NUCLEOTIDE SEQUENCE</scope>
    <source>
        <strain evidence="2">YG55</strain>
    </source>
</reference>
<gene>
    <name evidence="2" type="ORF">N0B51_04905</name>
</gene>
<comment type="caution">
    <text evidence="2">The sequence shown here is derived from an EMBL/GenBank/DDBJ whole genome shotgun (WGS) entry which is preliminary data.</text>
</comment>
<accession>A0A9X2W0F0</accession>
<dbReference type="EMBL" id="JAOAMV010000002">
    <property type="protein sequence ID" value="MCT2558313.1"/>
    <property type="molecule type" value="Genomic_DNA"/>
</dbReference>
<keyword evidence="3" id="KW-1185">Reference proteome</keyword>
<proteinExistence type="predicted"/>
<dbReference type="RefSeq" id="WP_259961123.1">
    <property type="nucleotide sequence ID" value="NZ_JAOAMV010000002.1"/>
</dbReference>
<dbReference type="Pfam" id="PF12833">
    <property type="entry name" value="HTH_18"/>
    <property type="match status" value="1"/>
</dbReference>
<organism evidence="2 3">
    <name type="scientific">Tsuneonella litorea</name>
    <dbReference type="NCBI Taxonomy" id="2976475"/>
    <lineage>
        <taxon>Bacteria</taxon>
        <taxon>Pseudomonadati</taxon>
        <taxon>Pseudomonadota</taxon>
        <taxon>Alphaproteobacteria</taxon>
        <taxon>Sphingomonadales</taxon>
        <taxon>Erythrobacteraceae</taxon>
        <taxon>Tsuneonella</taxon>
    </lineage>
</organism>
<sequence length="298" mass="32444">MKGSHTTEPQMRYWQPAPALRALVSGYHLYRIGSSVGEPQTDAFQPAGAILRFTLGKPGNWCVQPPRGSWQAVPPVALFGPSSGITWSRSGPGQTIGVGILPRGWARLSRVPASEWTDRVAEPGEALRIDTTALARALEAAADDDDAIPAILDAALVAAMPWPSRNEDVIAAFEEALLERGISKVEELARRIGRPRHTTERLAKRIFGFPPKLLIRRARFLRSLHALGECGANSPSGSARAIDYGYTDYSHFIRDAHGFLGMSPQAFLKMDNPLLRQSLALRKKVLGAPAQALARGRD</sequence>
<protein>
    <submittedName>
        <fullName evidence="2">Helix-turn-helix domain-containing protein</fullName>
    </submittedName>
</protein>